<evidence type="ECO:0000313" key="3">
    <source>
        <dbReference type="Proteomes" id="UP001150238"/>
    </source>
</evidence>
<dbReference type="EMBL" id="JANVFS010000030">
    <property type="protein sequence ID" value="KAJ4471051.1"/>
    <property type="molecule type" value="Genomic_DNA"/>
</dbReference>
<feature type="region of interest" description="Disordered" evidence="1">
    <location>
        <begin position="1"/>
        <end position="21"/>
    </location>
</feature>
<dbReference type="InterPro" id="IPR039258">
    <property type="entry name" value="ZNF511"/>
</dbReference>
<reference evidence="2" key="2">
    <citation type="journal article" date="2023" name="Proc. Natl. Acad. Sci. U.S.A.">
        <title>A global phylogenomic analysis of the shiitake genus Lentinula.</title>
        <authorList>
            <person name="Sierra-Patev S."/>
            <person name="Min B."/>
            <person name="Naranjo-Ortiz M."/>
            <person name="Looney B."/>
            <person name="Konkel Z."/>
            <person name="Slot J.C."/>
            <person name="Sakamoto Y."/>
            <person name="Steenwyk J.L."/>
            <person name="Rokas A."/>
            <person name="Carro J."/>
            <person name="Camarero S."/>
            <person name="Ferreira P."/>
            <person name="Molpeceres G."/>
            <person name="Ruiz-Duenas F.J."/>
            <person name="Serrano A."/>
            <person name="Henrissat B."/>
            <person name="Drula E."/>
            <person name="Hughes K.W."/>
            <person name="Mata J.L."/>
            <person name="Ishikawa N.K."/>
            <person name="Vargas-Isla R."/>
            <person name="Ushijima S."/>
            <person name="Smith C.A."/>
            <person name="Donoghue J."/>
            <person name="Ahrendt S."/>
            <person name="Andreopoulos W."/>
            <person name="He G."/>
            <person name="LaButti K."/>
            <person name="Lipzen A."/>
            <person name="Ng V."/>
            <person name="Riley R."/>
            <person name="Sandor L."/>
            <person name="Barry K."/>
            <person name="Martinez A.T."/>
            <person name="Xiao Y."/>
            <person name="Gibbons J.G."/>
            <person name="Terashima K."/>
            <person name="Grigoriev I.V."/>
            <person name="Hibbett D."/>
        </authorList>
    </citation>
    <scope>NUCLEOTIDE SEQUENCE</scope>
    <source>
        <strain evidence="2">Sp2 HRB7682 ss15</strain>
    </source>
</reference>
<dbReference type="Proteomes" id="UP001150238">
    <property type="component" value="Unassembled WGS sequence"/>
</dbReference>
<organism evidence="2 3">
    <name type="scientific">Lentinula lateritia</name>
    <dbReference type="NCBI Taxonomy" id="40482"/>
    <lineage>
        <taxon>Eukaryota</taxon>
        <taxon>Fungi</taxon>
        <taxon>Dikarya</taxon>
        <taxon>Basidiomycota</taxon>
        <taxon>Agaricomycotina</taxon>
        <taxon>Agaricomycetes</taxon>
        <taxon>Agaricomycetidae</taxon>
        <taxon>Agaricales</taxon>
        <taxon>Marasmiineae</taxon>
        <taxon>Omphalotaceae</taxon>
        <taxon>Lentinula</taxon>
    </lineage>
</organism>
<name>A0A9W8ZZK7_9AGAR</name>
<reference evidence="2" key="1">
    <citation type="submission" date="2022-08" db="EMBL/GenBank/DDBJ databases">
        <authorList>
            <consortium name="DOE Joint Genome Institute"/>
            <person name="Min B."/>
            <person name="Riley R."/>
            <person name="Sierra-Patev S."/>
            <person name="Naranjo-Ortiz M."/>
            <person name="Looney B."/>
            <person name="Konkel Z."/>
            <person name="Slot J.C."/>
            <person name="Sakamoto Y."/>
            <person name="Steenwyk J.L."/>
            <person name="Rokas A."/>
            <person name="Carro J."/>
            <person name="Camarero S."/>
            <person name="Ferreira P."/>
            <person name="Molpeceres G."/>
            <person name="Ruiz-Duenas F.J."/>
            <person name="Serrano A."/>
            <person name="Henrissat B."/>
            <person name="Drula E."/>
            <person name="Hughes K.W."/>
            <person name="Mata J.L."/>
            <person name="Ishikawa N.K."/>
            <person name="Vargas-Isla R."/>
            <person name="Ushijima S."/>
            <person name="Smith C.A."/>
            <person name="Ahrendt S."/>
            <person name="Andreopoulos W."/>
            <person name="He G."/>
            <person name="Labutti K."/>
            <person name="Lipzen A."/>
            <person name="Ng V."/>
            <person name="Sandor L."/>
            <person name="Barry K."/>
            <person name="Martinez A.T."/>
            <person name="Xiao Y."/>
            <person name="Gibbons J.G."/>
            <person name="Terashima K."/>
            <person name="Hibbett D.S."/>
            <person name="Grigoriev I.V."/>
        </authorList>
    </citation>
    <scope>NUCLEOTIDE SEQUENCE</scope>
    <source>
        <strain evidence="2">Sp2 HRB7682 ss15</strain>
    </source>
</reference>
<feature type="compositionally biased region" description="Acidic residues" evidence="1">
    <location>
        <begin position="183"/>
        <end position="202"/>
    </location>
</feature>
<feature type="region of interest" description="Disordered" evidence="1">
    <location>
        <begin position="163"/>
        <end position="217"/>
    </location>
</feature>
<feature type="compositionally biased region" description="Polar residues" evidence="1">
    <location>
        <begin position="208"/>
        <end position="217"/>
    </location>
</feature>
<accession>A0A9W8ZZK7</accession>
<protein>
    <recommendedName>
        <fullName evidence="4">C2H2-type domain-containing protein</fullName>
    </recommendedName>
</protein>
<comment type="caution">
    <text evidence="2">The sequence shown here is derived from an EMBL/GenBank/DDBJ whole genome shotgun (WGS) entry which is preliminary data.</text>
</comment>
<evidence type="ECO:0008006" key="4">
    <source>
        <dbReference type="Google" id="ProtNLM"/>
    </source>
</evidence>
<proteinExistence type="predicted"/>
<feature type="region of interest" description="Disordered" evidence="1">
    <location>
        <begin position="243"/>
        <end position="309"/>
    </location>
</feature>
<gene>
    <name evidence="2" type="ORF">C8J55DRAFT_521727</name>
</gene>
<evidence type="ECO:0000313" key="2">
    <source>
        <dbReference type="EMBL" id="KAJ4471051.1"/>
    </source>
</evidence>
<dbReference type="PANTHER" id="PTHR21354">
    <property type="entry name" value="ZINC FINGER PROTEIN 511"/>
    <property type="match status" value="1"/>
</dbReference>
<sequence length="309" mass="33701">MKRTPSSPSSPTHKASRTTTSKYNSANPLLCTLPPTCSTHPTALADTRELEAHYAKYHAWVCQAAKPTSGTCGNVFPDARLLELHHTECHDPIAAVRKERGEKIFACFLPHTVCPKVFASPKARRLHLIAVHGYPKEYFFAVVNKGVAGLLAKWGDGAGMIRGTWKPRSKEGEQGNNPNKNEDEQEDSEGTTDSEESEDSSEPETTTKAKTFSGNQQSNMAMDIDALTTSFQTSLSVSSVPSSIRFGRGAKRGTRGGRGANSITSKSHRYRLSDPDEETTIDTSPSRGRGGYRGGRVMRGRINRNQFAG</sequence>
<evidence type="ECO:0000256" key="1">
    <source>
        <dbReference type="SAM" id="MobiDB-lite"/>
    </source>
</evidence>
<dbReference type="PANTHER" id="PTHR21354:SF0">
    <property type="entry name" value="ZINC FINGER PROTEIN 511"/>
    <property type="match status" value="1"/>
</dbReference>
<dbReference type="AlphaFoldDB" id="A0A9W8ZZK7"/>